<keyword evidence="3" id="KW-1185">Reference proteome</keyword>
<reference evidence="2 3" key="1">
    <citation type="journal article" date="2018" name="Mol. Genet. Genomics">
        <title>The red deer Cervus elaphus genome CerEla1.0: sequencing, annotating, genes, and chromosomes.</title>
        <authorList>
            <person name="Bana N.A."/>
            <person name="Nyiri A."/>
            <person name="Nagy J."/>
            <person name="Frank K."/>
            <person name="Nagy T."/>
            <person name="Steger V."/>
            <person name="Schiller M."/>
            <person name="Lakatos P."/>
            <person name="Sugar L."/>
            <person name="Horn P."/>
            <person name="Barta E."/>
            <person name="Orosz L."/>
        </authorList>
    </citation>
    <scope>NUCLEOTIDE SEQUENCE [LARGE SCALE GENOMIC DNA]</scope>
    <source>
        <strain evidence="2">Hungarian</strain>
    </source>
</reference>
<name>A0A212C190_CEREH</name>
<evidence type="ECO:0000256" key="1">
    <source>
        <dbReference type="SAM" id="SignalP"/>
    </source>
</evidence>
<dbReference type="AlphaFoldDB" id="A0A212C190"/>
<evidence type="ECO:0000313" key="2">
    <source>
        <dbReference type="EMBL" id="OWJ99736.1"/>
    </source>
</evidence>
<feature type="chain" id="PRO_5012329459" evidence="1">
    <location>
        <begin position="25"/>
        <end position="92"/>
    </location>
</feature>
<dbReference type="OrthoDB" id="10006326at2759"/>
<dbReference type="EMBL" id="MKHE01000034">
    <property type="protein sequence ID" value="OWJ99736.1"/>
    <property type="molecule type" value="Genomic_DNA"/>
</dbReference>
<dbReference type="Proteomes" id="UP000242450">
    <property type="component" value="Chromosome X"/>
</dbReference>
<protein>
    <submittedName>
        <fullName evidence="2">Uncharacterized protein</fullName>
    </submittedName>
</protein>
<dbReference type="PANTHER" id="PTHR10306:SF9">
    <property type="entry name" value="SYNAPTOPHYSIN-LIKE PROTEIN 1"/>
    <property type="match status" value="1"/>
</dbReference>
<evidence type="ECO:0000313" key="3">
    <source>
        <dbReference type="Proteomes" id="UP000242450"/>
    </source>
</evidence>
<feature type="signal peptide" evidence="1">
    <location>
        <begin position="1"/>
        <end position="24"/>
    </location>
</feature>
<sequence>MTDFVITIVATFLWLVSTSAWVKALKVTKIATSHYIVQEFKPCNLQKWLSCMFGPRAASPGKACLLAGRKGVSSEELLYSVIYIEAVEAGLK</sequence>
<dbReference type="InterPro" id="IPR001285">
    <property type="entry name" value="Synaptophysin/porin"/>
</dbReference>
<comment type="caution">
    <text evidence="2">The sequence shown here is derived from an EMBL/GenBank/DDBJ whole genome shotgun (WGS) entry which is preliminary data.</text>
</comment>
<organism evidence="2 3">
    <name type="scientific">Cervus elaphus hippelaphus</name>
    <name type="common">European red deer</name>
    <dbReference type="NCBI Taxonomy" id="46360"/>
    <lineage>
        <taxon>Eukaryota</taxon>
        <taxon>Metazoa</taxon>
        <taxon>Chordata</taxon>
        <taxon>Craniata</taxon>
        <taxon>Vertebrata</taxon>
        <taxon>Euteleostomi</taxon>
        <taxon>Mammalia</taxon>
        <taxon>Eutheria</taxon>
        <taxon>Laurasiatheria</taxon>
        <taxon>Artiodactyla</taxon>
        <taxon>Ruminantia</taxon>
        <taxon>Pecora</taxon>
        <taxon>Cervidae</taxon>
        <taxon>Cervinae</taxon>
        <taxon>Cervus</taxon>
    </lineage>
</organism>
<dbReference type="GO" id="GO:0030672">
    <property type="term" value="C:synaptic vesicle membrane"/>
    <property type="evidence" value="ECO:0007669"/>
    <property type="project" value="TreeGrafter"/>
</dbReference>
<dbReference type="PANTHER" id="PTHR10306">
    <property type="entry name" value="SYNAPTOPHYSIN"/>
    <property type="match status" value="1"/>
</dbReference>
<gene>
    <name evidence="2" type="ORF">Celaphus_00009681</name>
</gene>
<accession>A0A212C190</accession>
<proteinExistence type="predicted"/>
<keyword evidence="1" id="KW-0732">Signal</keyword>